<dbReference type="Gene3D" id="3.40.30.10">
    <property type="entry name" value="Glutaredoxin"/>
    <property type="match status" value="1"/>
</dbReference>
<dbReference type="InterPro" id="IPR013766">
    <property type="entry name" value="Thioredoxin_domain"/>
</dbReference>
<dbReference type="InterPro" id="IPR036249">
    <property type="entry name" value="Thioredoxin-like_sf"/>
</dbReference>
<dbReference type="GO" id="GO:0016491">
    <property type="term" value="F:oxidoreductase activity"/>
    <property type="evidence" value="ECO:0007669"/>
    <property type="project" value="InterPro"/>
</dbReference>
<name>A0A7C2JYR3_9PLAN</name>
<organism evidence="2">
    <name type="scientific">Schlesneria paludicola</name>
    <dbReference type="NCBI Taxonomy" id="360056"/>
    <lineage>
        <taxon>Bacteria</taxon>
        <taxon>Pseudomonadati</taxon>
        <taxon>Planctomycetota</taxon>
        <taxon>Planctomycetia</taxon>
        <taxon>Planctomycetales</taxon>
        <taxon>Planctomycetaceae</taxon>
        <taxon>Schlesneria</taxon>
    </lineage>
</organism>
<dbReference type="InterPro" id="IPR047262">
    <property type="entry name" value="PRX-like1"/>
</dbReference>
<dbReference type="SUPFAM" id="SSF52833">
    <property type="entry name" value="Thioredoxin-like"/>
    <property type="match status" value="1"/>
</dbReference>
<evidence type="ECO:0000259" key="1">
    <source>
        <dbReference type="PROSITE" id="PS51352"/>
    </source>
</evidence>
<dbReference type="AlphaFoldDB" id="A0A7C2JYR3"/>
<sequence length="217" mass="24192">MGRTGPLLSRDAILNRRQLALQAGIVVLFLSAATASWGGKFNARLNVGDAAPPWKGLRAVDGTTRSLDDHRDASVVVVAFLCNHCPVASGYEARFKQFVEDYRERGVAFVGISVSRFPADSFEKMQQRAAERQFNFPYLQDPTQEIGRQYGATCTPHLFVLDRDRKIAYMGAFDDSPQSAEKVQEAYVKDAVEAILAGRRVEIRETRQRGCDIDYSP</sequence>
<dbReference type="EMBL" id="DSOK01000014">
    <property type="protein sequence ID" value="HEN13941.1"/>
    <property type="molecule type" value="Genomic_DNA"/>
</dbReference>
<dbReference type="CDD" id="cd02969">
    <property type="entry name" value="PRX_like1"/>
    <property type="match status" value="1"/>
</dbReference>
<gene>
    <name evidence="2" type="ORF">ENQ76_00535</name>
</gene>
<protein>
    <submittedName>
        <fullName evidence="2">Thioredoxin family protein</fullName>
    </submittedName>
</protein>
<dbReference type="PANTHER" id="PTHR43640:SF1">
    <property type="entry name" value="THIOREDOXIN-DEPENDENT PEROXIREDOXIN"/>
    <property type="match status" value="1"/>
</dbReference>
<comment type="caution">
    <text evidence="2">The sequence shown here is derived from an EMBL/GenBank/DDBJ whole genome shotgun (WGS) entry which is preliminary data.</text>
</comment>
<dbReference type="PANTHER" id="PTHR43640">
    <property type="entry name" value="OS07G0260300 PROTEIN"/>
    <property type="match status" value="1"/>
</dbReference>
<dbReference type="Pfam" id="PF00578">
    <property type="entry name" value="AhpC-TSA"/>
    <property type="match status" value="1"/>
</dbReference>
<dbReference type="GO" id="GO:0016209">
    <property type="term" value="F:antioxidant activity"/>
    <property type="evidence" value="ECO:0007669"/>
    <property type="project" value="InterPro"/>
</dbReference>
<accession>A0A7C2JYR3</accession>
<dbReference type="InterPro" id="IPR000866">
    <property type="entry name" value="AhpC/TSA"/>
</dbReference>
<reference evidence="2" key="1">
    <citation type="journal article" date="2020" name="mSystems">
        <title>Genome- and Community-Level Interaction Insights into Carbon Utilization and Element Cycling Functions of Hydrothermarchaeota in Hydrothermal Sediment.</title>
        <authorList>
            <person name="Zhou Z."/>
            <person name="Liu Y."/>
            <person name="Xu W."/>
            <person name="Pan J."/>
            <person name="Luo Z.H."/>
            <person name="Li M."/>
        </authorList>
    </citation>
    <scope>NUCLEOTIDE SEQUENCE [LARGE SCALE GENOMIC DNA]</scope>
    <source>
        <strain evidence="2">SpSt-339</strain>
    </source>
</reference>
<proteinExistence type="predicted"/>
<dbReference type="PROSITE" id="PS51352">
    <property type="entry name" value="THIOREDOXIN_2"/>
    <property type="match status" value="1"/>
</dbReference>
<evidence type="ECO:0000313" key="2">
    <source>
        <dbReference type="EMBL" id="HEN13941.1"/>
    </source>
</evidence>
<feature type="domain" description="Thioredoxin" evidence="1">
    <location>
        <begin position="45"/>
        <end position="193"/>
    </location>
</feature>